<name>X1I7U1_9ZZZZ</name>
<reference evidence="1" key="1">
    <citation type="journal article" date="2014" name="Front. Microbiol.">
        <title>High frequency of phylogenetically diverse reductive dehalogenase-homologous genes in deep subseafloor sedimentary metagenomes.</title>
        <authorList>
            <person name="Kawai M."/>
            <person name="Futagami T."/>
            <person name="Toyoda A."/>
            <person name="Takaki Y."/>
            <person name="Nishi S."/>
            <person name="Hori S."/>
            <person name="Arai W."/>
            <person name="Tsubouchi T."/>
            <person name="Morono Y."/>
            <person name="Uchiyama I."/>
            <person name="Ito T."/>
            <person name="Fujiyama A."/>
            <person name="Inagaki F."/>
            <person name="Takami H."/>
        </authorList>
    </citation>
    <scope>NUCLEOTIDE SEQUENCE</scope>
    <source>
        <strain evidence="1">Expedition CK06-06</strain>
    </source>
</reference>
<organism evidence="1">
    <name type="scientific">marine sediment metagenome</name>
    <dbReference type="NCBI Taxonomy" id="412755"/>
    <lineage>
        <taxon>unclassified sequences</taxon>
        <taxon>metagenomes</taxon>
        <taxon>ecological metagenomes</taxon>
    </lineage>
</organism>
<feature type="non-terminal residue" evidence="1">
    <location>
        <position position="57"/>
    </location>
</feature>
<comment type="caution">
    <text evidence="1">The sequence shown here is derived from an EMBL/GenBank/DDBJ whole genome shotgun (WGS) entry which is preliminary data.</text>
</comment>
<dbReference type="EMBL" id="BARU01032863">
    <property type="protein sequence ID" value="GAH62169.1"/>
    <property type="molecule type" value="Genomic_DNA"/>
</dbReference>
<dbReference type="SUPFAM" id="SSF52402">
    <property type="entry name" value="Adenine nucleotide alpha hydrolases-like"/>
    <property type="match status" value="1"/>
</dbReference>
<dbReference type="InterPro" id="IPR014729">
    <property type="entry name" value="Rossmann-like_a/b/a_fold"/>
</dbReference>
<dbReference type="Gene3D" id="3.40.50.620">
    <property type="entry name" value="HUPs"/>
    <property type="match status" value="1"/>
</dbReference>
<protein>
    <recommendedName>
        <fullName evidence="2">Phosphoadenosine phosphosulphate reductase domain-containing protein</fullName>
    </recommendedName>
</protein>
<evidence type="ECO:0000313" key="1">
    <source>
        <dbReference type="EMBL" id="GAH62169.1"/>
    </source>
</evidence>
<evidence type="ECO:0008006" key="2">
    <source>
        <dbReference type="Google" id="ProtNLM"/>
    </source>
</evidence>
<dbReference type="AlphaFoldDB" id="X1I7U1"/>
<accession>X1I7U1</accession>
<gene>
    <name evidence="1" type="ORF">S03H2_51768</name>
</gene>
<sequence>MTEQDKVQMCTELVEKSKEVVREAFKRFSVDELAITWTGGKDSTTTLWIIRQLCQED</sequence>
<proteinExistence type="predicted"/>